<sequence>MSSHLSPVQSSPVLESPPTTKASSGRLEQNRLRLHGPSPTHTLEEEGHETGKSDRQRQRLKLARSLPFVPSPPAGPSTPFDSWAVVGERTHTIPIHTVQGSAAAAAAAAARGDCVVLRGLLRSRLDGRWSTVMSTKMSAEELRVKLALRRRRSSRDGPEDQEEHAFEAGKVVD</sequence>
<keyword evidence="3" id="KW-1185">Reference proteome</keyword>
<accession>A0A176VSQ8</accession>
<feature type="compositionally biased region" description="Basic and acidic residues" evidence="1">
    <location>
        <begin position="154"/>
        <end position="173"/>
    </location>
</feature>
<feature type="region of interest" description="Disordered" evidence="1">
    <location>
        <begin position="150"/>
        <end position="173"/>
    </location>
</feature>
<name>A0A176VSQ8_MARPO</name>
<dbReference type="AlphaFoldDB" id="A0A176VSQ8"/>
<dbReference type="EMBL" id="LVLJ01002763">
    <property type="protein sequence ID" value="OAE23850.1"/>
    <property type="molecule type" value="Genomic_DNA"/>
</dbReference>
<organism evidence="2 3">
    <name type="scientific">Marchantia polymorpha subsp. ruderalis</name>
    <dbReference type="NCBI Taxonomy" id="1480154"/>
    <lineage>
        <taxon>Eukaryota</taxon>
        <taxon>Viridiplantae</taxon>
        <taxon>Streptophyta</taxon>
        <taxon>Embryophyta</taxon>
        <taxon>Marchantiophyta</taxon>
        <taxon>Marchantiopsida</taxon>
        <taxon>Marchantiidae</taxon>
        <taxon>Marchantiales</taxon>
        <taxon>Marchantiaceae</taxon>
        <taxon>Marchantia</taxon>
    </lineage>
</organism>
<dbReference type="Proteomes" id="UP000077202">
    <property type="component" value="Unassembled WGS sequence"/>
</dbReference>
<feature type="compositionally biased region" description="Basic and acidic residues" evidence="1">
    <location>
        <begin position="42"/>
        <end position="57"/>
    </location>
</feature>
<evidence type="ECO:0000256" key="1">
    <source>
        <dbReference type="SAM" id="MobiDB-lite"/>
    </source>
</evidence>
<feature type="region of interest" description="Disordered" evidence="1">
    <location>
        <begin position="1"/>
        <end position="59"/>
    </location>
</feature>
<comment type="caution">
    <text evidence="2">The sequence shown here is derived from an EMBL/GenBank/DDBJ whole genome shotgun (WGS) entry which is preliminary data.</text>
</comment>
<evidence type="ECO:0000313" key="2">
    <source>
        <dbReference type="EMBL" id="OAE23850.1"/>
    </source>
</evidence>
<gene>
    <name evidence="2" type="ORF">AXG93_369s1440</name>
</gene>
<proteinExistence type="predicted"/>
<evidence type="ECO:0000313" key="3">
    <source>
        <dbReference type="Proteomes" id="UP000077202"/>
    </source>
</evidence>
<feature type="compositionally biased region" description="Polar residues" evidence="1">
    <location>
        <begin position="1"/>
        <end position="27"/>
    </location>
</feature>
<reference evidence="2" key="1">
    <citation type="submission" date="2016-03" db="EMBL/GenBank/DDBJ databases">
        <title>Mechanisms controlling the formation of the plant cell surface in tip-growing cells are functionally conserved among land plants.</title>
        <authorList>
            <person name="Honkanen S."/>
            <person name="Jones V.A."/>
            <person name="Morieri G."/>
            <person name="Champion C."/>
            <person name="Hetherington A.J."/>
            <person name="Kelly S."/>
            <person name="Saint-Marcoux D."/>
            <person name="Proust H."/>
            <person name="Prescott H."/>
            <person name="Dolan L."/>
        </authorList>
    </citation>
    <scope>NUCLEOTIDE SEQUENCE [LARGE SCALE GENOMIC DNA]</scope>
    <source>
        <tissue evidence="2">Whole gametophyte</tissue>
    </source>
</reference>
<protein>
    <submittedName>
        <fullName evidence="2">Uncharacterized protein</fullName>
    </submittedName>
</protein>